<keyword evidence="6" id="KW-1003">Cell membrane</keyword>
<dbReference type="SMART" id="SM00382">
    <property type="entry name" value="AAA"/>
    <property type="match status" value="1"/>
</dbReference>
<accession>A0A447X516</accession>
<protein>
    <submittedName>
        <fullName evidence="17">ABC transporter permease</fullName>
    </submittedName>
</protein>
<evidence type="ECO:0000256" key="6">
    <source>
        <dbReference type="ARBA" id="ARBA00022475"/>
    </source>
</evidence>
<dbReference type="SUPFAM" id="SSF52540">
    <property type="entry name" value="P-loop containing nucleoside triphosphate hydrolases"/>
    <property type="match status" value="1"/>
</dbReference>
<evidence type="ECO:0000256" key="7">
    <source>
        <dbReference type="ARBA" id="ARBA00022519"/>
    </source>
</evidence>
<feature type="transmembrane region" description="Helical" evidence="14">
    <location>
        <begin position="107"/>
        <end position="132"/>
    </location>
</feature>
<keyword evidence="9" id="KW-0547">Nucleotide-binding</keyword>
<keyword evidence="10" id="KW-0067">ATP-binding</keyword>
<dbReference type="SUPFAM" id="SSF161098">
    <property type="entry name" value="MetI-like"/>
    <property type="match status" value="1"/>
</dbReference>
<dbReference type="InterPro" id="IPR003439">
    <property type="entry name" value="ABC_transporter-like_ATP-bd"/>
</dbReference>
<evidence type="ECO:0000256" key="13">
    <source>
        <dbReference type="ARBA" id="ARBA00023136"/>
    </source>
</evidence>
<dbReference type="InterPro" id="IPR003593">
    <property type="entry name" value="AAA+_ATPase"/>
</dbReference>
<evidence type="ECO:0000256" key="12">
    <source>
        <dbReference type="ARBA" id="ARBA00022989"/>
    </source>
</evidence>
<evidence type="ECO:0000256" key="14">
    <source>
        <dbReference type="RuleBase" id="RU363032"/>
    </source>
</evidence>
<evidence type="ECO:0000259" key="16">
    <source>
        <dbReference type="PROSITE" id="PS50928"/>
    </source>
</evidence>
<comment type="similarity">
    <text evidence="3">Belongs to the ABC transporter superfamily.</text>
</comment>
<dbReference type="InterPro" id="IPR010065">
    <property type="entry name" value="AA_ABC_transptr_permease_3TM"/>
</dbReference>
<dbReference type="GO" id="GO:0016887">
    <property type="term" value="F:ATP hydrolysis activity"/>
    <property type="evidence" value="ECO:0007669"/>
    <property type="project" value="InterPro"/>
</dbReference>
<keyword evidence="7" id="KW-0997">Cell inner membrane</keyword>
<dbReference type="GO" id="GO:0043190">
    <property type="term" value="C:ATP-binding cassette (ABC) transporter complex"/>
    <property type="evidence" value="ECO:0007669"/>
    <property type="project" value="InterPro"/>
</dbReference>
<dbReference type="InterPro" id="IPR050086">
    <property type="entry name" value="MetN_ABC_transporter-like"/>
</dbReference>
<evidence type="ECO:0000313" key="18">
    <source>
        <dbReference type="Proteomes" id="UP000271797"/>
    </source>
</evidence>
<dbReference type="GO" id="GO:0005524">
    <property type="term" value="F:ATP binding"/>
    <property type="evidence" value="ECO:0007669"/>
    <property type="project" value="UniProtKB-KW"/>
</dbReference>
<proteinExistence type="inferred from homology"/>
<feature type="transmembrane region" description="Helical" evidence="14">
    <location>
        <begin position="240"/>
        <end position="258"/>
    </location>
</feature>
<dbReference type="FunFam" id="1.10.3720.10:FF:000032">
    <property type="entry name" value="General amino acid ABC transporter permease"/>
    <property type="match status" value="1"/>
</dbReference>
<dbReference type="Pfam" id="PF00528">
    <property type="entry name" value="BPD_transp_1"/>
    <property type="match status" value="1"/>
</dbReference>
<evidence type="ECO:0000256" key="3">
    <source>
        <dbReference type="ARBA" id="ARBA00005417"/>
    </source>
</evidence>
<sequence length="535" mass="60290">MYGLYPHDQRWRINLALLIGLVSIAPMFWKILPHRGRYIAVWAVMYPLIVWWLMYGGFFGLERVETRQWGGLTLTLIIASVGIAGALPWGILLALGRRSHMPIVRILSVIFIEFWRGVPLITVLFMSSVMLPLFMAEGTSIDKLIRALVGVILFQSAYVAEVVRGGLQALPKGQYEAAESLALGYWKTQGLVILPQALKLVIPGLVNTIIALFKDTSLVIIIGLFDLFSSVQQATVDPAWLGMSTEGYVFAALIYWIFCFSMSRYSQHLENVLTPGVHRIEDTMSQILLQPANAMITLENVNKWYGQFHVLKNINLTVQPGERIVLCGPSGSGKSTTIRCINHLEEHQQGRIVVDGIELNEDIRNIERVRQEVGMVFQHFNLFPHLTVLQNCTLAPIWVRKMPKKEAEDLALHYLERVRIAEHAQKFPGQISGGQQQRVAIARSLCMKPKIMLFDEPTSALDPEMVKEVLDTMIGLAQSGMTMLCVTHEMGFARTVADRVIFMDRGEIVEQAAPDEFFAHPKSERTRAFLSQVIH</sequence>
<feature type="transmembrane region" description="Helical" evidence="14">
    <location>
        <begin position="12"/>
        <end position="32"/>
    </location>
</feature>
<dbReference type="InterPro" id="IPR017871">
    <property type="entry name" value="ABC_transporter-like_CS"/>
</dbReference>
<comment type="subcellular location">
    <subcellularLocation>
        <location evidence="2">Cell inner membrane</location>
        <topology evidence="2">Multi-pass membrane protein</topology>
    </subcellularLocation>
    <subcellularLocation>
        <location evidence="1">Cell inner membrane</location>
        <topology evidence="1">Peripheral membrane protein</topology>
    </subcellularLocation>
    <subcellularLocation>
        <location evidence="14">Cell membrane</location>
        <topology evidence="14">Multi-pass membrane protein</topology>
    </subcellularLocation>
</comment>
<keyword evidence="8 14" id="KW-0812">Transmembrane</keyword>
<evidence type="ECO:0000256" key="4">
    <source>
        <dbReference type="ARBA" id="ARBA00010072"/>
    </source>
</evidence>
<dbReference type="PROSITE" id="PS50893">
    <property type="entry name" value="ABC_TRANSPORTER_2"/>
    <property type="match status" value="1"/>
</dbReference>
<feature type="transmembrane region" description="Helical" evidence="14">
    <location>
        <begin position="205"/>
        <end position="228"/>
    </location>
</feature>
<dbReference type="CDD" id="cd03262">
    <property type="entry name" value="ABC_HisP_GlnQ"/>
    <property type="match status" value="1"/>
</dbReference>
<comment type="similarity">
    <text evidence="4">Belongs to the binding-protein-dependent transport system permease family. HisMQ subfamily.</text>
</comment>
<evidence type="ECO:0000256" key="1">
    <source>
        <dbReference type="ARBA" id="ARBA00004417"/>
    </source>
</evidence>
<feature type="domain" description="ABC transmembrane type-1" evidence="16">
    <location>
        <begin position="72"/>
        <end position="266"/>
    </location>
</feature>
<evidence type="ECO:0000256" key="2">
    <source>
        <dbReference type="ARBA" id="ARBA00004429"/>
    </source>
</evidence>
<dbReference type="Gene3D" id="1.10.3720.10">
    <property type="entry name" value="MetI-like"/>
    <property type="match status" value="1"/>
</dbReference>
<evidence type="ECO:0000256" key="9">
    <source>
        <dbReference type="ARBA" id="ARBA00022741"/>
    </source>
</evidence>
<dbReference type="Proteomes" id="UP000271797">
    <property type="component" value="Chromosome"/>
</dbReference>
<feature type="domain" description="ABC transporter" evidence="15">
    <location>
        <begin position="296"/>
        <end position="530"/>
    </location>
</feature>
<dbReference type="InterPro" id="IPR000515">
    <property type="entry name" value="MetI-like"/>
</dbReference>
<dbReference type="FunFam" id="3.40.50.300:FF:000020">
    <property type="entry name" value="Amino acid ABC transporter ATP-binding component"/>
    <property type="match status" value="1"/>
</dbReference>
<dbReference type="GO" id="GO:0022857">
    <property type="term" value="F:transmembrane transporter activity"/>
    <property type="evidence" value="ECO:0007669"/>
    <property type="project" value="InterPro"/>
</dbReference>
<feature type="transmembrane region" description="Helical" evidence="14">
    <location>
        <begin position="39"/>
        <end position="61"/>
    </location>
</feature>
<name>A0A447X516_ECOLX</name>
<dbReference type="Pfam" id="PF00005">
    <property type="entry name" value="ABC_tran"/>
    <property type="match status" value="1"/>
</dbReference>
<dbReference type="PROSITE" id="PS50928">
    <property type="entry name" value="ABC_TM1"/>
    <property type="match status" value="1"/>
</dbReference>
<dbReference type="InterPro" id="IPR027417">
    <property type="entry name" value="P-loop_NTPase"/>
</dbReference>
<dbReference type="PROSITE" id="PS00211">
    <property type="entry name" value="ABC_TRANSPORTER_1"/>
    <property type="match status" value="1"/>
</dbReference>
<dbReference type="NCBIfam" id="TIGR01726">
    <property type="entry name" value="HEQRo_perm_3TM"/>
    <property type="match status" value="1"/>
</dbReference>
<evidence type="ECO:0000256" key="11">
    <source>
        <dbReference type="ARBA" id="ARBA00022970"/>
    </source>
</evidence>
<keyword evidence="12 14" id="KW-1133">Transmembrane helix</keyword>
<evidence type="ECO:0000259" key="15">
    <source>
        <dbReference type="PROSITE" id="PS50893"/>
    </source>
</evidence>
<dbReference type="PANTHER" id="PTHR43166">
    <property type="entry name" value="AMINO ACID IMPORT ATP-BINDING PROTEIN"/>
    <property type="match status" value="1"/>
</dbReference>
<dbReference type="EMBL" id="LR134238">
    <property type="protein sequence ID" value="VED08404.1"/>
    <property type="molecule type" value="Genomic_DNA"/>
</dbReference>
<organism evidence="17 18">
    <name type="scientific">Escherichia coli</name>
    <dbReference type="NCBI Taxonomy" id="562"/>
    <lineage>
        <taxon>Bacteria</taxon>
        <taxon>Pseudomonadati</taxon>
        <taxon>Pseudomonadota</taxon>
        <taxon>Gammaproteobacteria</taxon>
        <taxon>Enterobacterales</taxon>
        <taxon>Enterobacteriaceae</taxon>
        <taxon>Escherichia</taxon>
    </lineage>
</organism>
<dbReference type="AlphaFoldDB" id="A0A447X516"/>
<evidence type="ECO:0000256" key="5">
    <source>
        <dbReference type="ARBA" id="ARBA00022448"/>
    </source>
</evidence>
<evidence type="ECO:0000313" key="17">
    <source>
        <dbReference type="EMBL" id="VED08404.1"/>
    </source>
</evidence>
<dbReference type="Gene3D" id="3.40.50.300">
    <property type="entry name" value="P-loop containing nucleotide triphosphate hydrolases"/>
    <property type="match status" value="1"/>
</dbReference>
<dbReference type="InterPro" id="IPR035906">
    <property type="entry name" value="MetI-like_sf"/>
</dbReference>
<dbReference type="PANTHER" id="PTHR43166:SF4">
    <property type="entry name" value="PHOSPHONATES IMPORT ATP-BINDING PROTEIN PHNC"/>
    <property type="match status" value="1"/>
</dbReference>
<feature type="transmembrane region" description="Helical" evidence="14">
    <location>
        <begin position="73"/>
        <end position="95"/>
    </location>
</feature>
<keyword evidence="11" id="KW-0029">Amino-acid transport</keyword>
<keyword evidence="13 14" id="KW-0472">Membrane</keyword>
<reference evidence="17 18" key="1">
    <citation type="submission" date="2018-12" db="EMBL/GenBank/DDBJ databases">
        <authorList>
            <consortium name="Pathogen Informatics"/>
        </authorList>
    </citation>
    <scope>NUCLEOTIDE SEQUENCE [LARGE SCALE GENOMIC DNA]</scope>
    <source>
        <strain evidence="17 18">NCTC9044</strain>
    </source>
</reference>
<dbReference type="CDD" id="cd06261">
    <property type="entry name" value="TM_PBP2"/>
    <property type="match status" value="1"/>
</dbReference>
<keyword evidence="5 14" id="KW-0813">Transport</keyword>
<evidence type="ECO:0000256" key="10">
    <source>
        <dbReference type="ARBA" id="ARBA00022840"/>
    </source>
</evidence>
<evidence type="ECO:0000256" key="8">
    <source>
        <dbReference type="ARBA" id="ARBA00022692"/>
    </source>
</evidence>
<gene>
    <name evidence="17" type="primary">yhdY</name>
    <name evidence="17" type="ORF">NCTC9044_01321</name>
</gene>
<dbReference type="GO" id="GO:0006865">
    <property type="term" value="P:amino acid transport"/>
    <property type="evidence" value="ECO:0007669"/>
    <property type="project" value="UniProtKB-KW"/>
</dbReference>